<reference evidence="1" key="1">
    <citation type="journal article" date="2020" name="Nature">
        <title>Giant virus diversity and host interactions through global metagenomics.</title>
        <authorList>
            <person name="Schulz F."/>
            <person name="Roux S."/>
            <person name="Paez-Espino D."/>
            <person name="Jungbluth S."/>
            <person name="Walsh D.A."/>
            <person name="Denef V.J."/>
            <person name="McMahon K.D."/>
            <person name="Konstantinidis K.T."/>
            <person name="Eloe-Fadrosh E.A."/>
            <person name="Kyrpides N.C."/>
            <person name="Woyke T."/>
        </authorList>
    </citation>
    <scope>NUCLEOTIDE SEQUENCE</scope>
    <source>
        <strain evidence="1">GVMAG-M-3300020728-1</strain>
    </source>
</reference>
<organism evidence="1">
    <name type="scientific">viral metagenome</name>
    <dbReference type="NCBI Taxonomy" id="1070528"/>
    <lineage>
        <taxon>unclassified sequences</taxon>
        <taxon>metagenomes</taxon>
        <taxon>organismal metagenomes</taxon>
    </lineage>
</organism>
<dbReference type="EMBL" id="MN739408">
    <property type="protein sequence ID" value="QHT03226.1"/>
    <property type="molecule type" value="Genomic_DNA"/>
</dbReference>
<accession>A0A6C0CEN6</accession>
<proteinExistence type="predicted"/>
<evidence type="ECO:0000313" key="1">
    <source>
        <dbReference type="EMBL" id="QHT03226.1"/>
    </source>
</evidence>
<dbReference type="AlphaFoldDB" id="A0A6C0CEN6"/>
<sequence length="204" mass="21517">MKAVRVLFRTDKTGEWRTNNPVLMLGEPGYDVQMSTFRIGDGKNYWNNLKDVAGQPGPTGPMGPRGSIGLIGPTGPGIDTGIVFRNGTNYGNYYFWNDFTSSWVIGSTKVNLGTGAGEYDMEGSVAIGHEAGSAGQGEYAVALGSFAGKNDQSANSIILNASGEDLNSTSAGLFVKPLRQATNPAGGVSGSLWYNPETGEICYN</sequence>
<protein>
    <recommendedName>
        <fullName evidence="2">Major tropism determinant N-terminal domain-containing protein</fullName>
    </recommendedName>
</protein>
<name>A0A6C0CEN6_9ZZZZ</name>
<evidence type="ECO:0008006" key="2">
    <source>
        <dbReference type="Google" id="ProtNLM"/>
    </source>
</evidence>
<dbReference type="SUPFAM" id="SSF69349">
    <property type="entry name" value="Phage fibre proteins"/>
    <property type="match status" value="1"/>
</dbReference>